<dbReference type="GO" id="GO:0000981">
    <property type="term" value="F:DNA-binding transcription factor activity, RNA polymerase II-specific"/>
    <property type="evidence" value="ECO:0007669"/>
    <property type="project" value="InterPro"/>
</dbReference>
<dbReference type="KEGG" id="ccar:109090904"/>
<dbReference type="SMART" id="SM00389">
    <property type="entry name" value="HOX"/>
    <property type="match status" value="1"/>
</dbReference>
<comment type="subcellular location">
    <subcellularLocation>
        <location evidence="4 5">Nucleus</location>
    </subcellularLocation>
</comment>
<feature type="compositionally biased region" description="Basic and acidic residues" evidence="6">
    <location>
        <begin position="224"/>
        <end position="244"/>
    </location>
</feature>
<evidence type="ECO:0000313" key="8">
    <source>
        <dbReference type="Ensembl" id="ENSCCRP00010036178.1"/>
    </source>
</evidence>
<keyword evidence="1 4" id="KW-0238">DNA-binding</keyword>
<dbReference type="Proteomes" id="UP000694701">
    <property type="component" value="Unplaced"/>
</dbReference>
<dbReference type="PROSITE" id="PS50071">
    <property type="entry name" value="HOMEOBOX_2"/>
    <property type="match status" value="1"/>
</dbReference>
<evidence type="ECO:0000259" key="7">
    <source>
        <dbReference type="PROSITE" id="PS50071"/>
    </source>
</evidence>
<dbReference type="CDD" id="cd00086">
    <property type="entry name" value="homeodomain"/>
    <property type="match status" value="1"/>
</dbReference>
<feature type="compositionally biased region" description="Basic and acidic residues" evidence="6">
    <location>
        <begin position="301"/>
        <end position="312"/>
    </location>
</feature>
<keyword evidence="9" id="KW-1185">Reference proteome</keyword>
<name>A0A8C1JU66_CYPCA</name>
<feature type="DNA-binding region" description="Homeobox" evidence="4">
    <location>
        <begin position="153"/>
        <end position="212"/>
    </location>
</feature>
<dbReference type="Proteomes" id="UP000694427">
    <property type="component" value="Unplaced"/>
</dbReference>
<dbReference type="GO" id="GO:1990837">
    <property type="term" value="F:sequence-specific double-stranded DNA binding"/>
    <property type="evidence" value="ECO:0007669"/>
    <property type="project" value="TreeGrafter"/>
</dbReference>
<evidence type="ECO:0000313" key="10">
    <source>
        <dbReference type="RefSeq" id="XP_042586868.1"/>
    </source>
</evidence>
<dbReference type="Proteomes" id="UP001155660">
    <property type="component" value="Chromosome B9"/>
</dbReference>
<dbReference type="GO" id="GO:0021520">
    <property type="term" value="P:spinal cord motor neuron cell fate specification"/>
    <property type="evidence" value="ECO:0007669"/>
    <property type="project" value="InterPro"/>
</dbReference>
<gene>
    <name evidence="8 10" type="primary">LOC109090904</name>
</gene>
<evidence type="ECO:0000256" key="5">
    <source>
        <dbReference type="RuleBase" id="RU000682"/>
    </source>
</evidence>
<evidence type="ECO:0000256" key="2">
    <source>
        <dbReference type="ARBA" id="ARBA00023155"/>
    </source>
</evidence>
<evidence type="ECO:0000256" key="1">
    <source>
        <dbReference type="ARBA" id="ARBA00023125"/>
    </source>
</evidence>
<keyword evidence="2 4" id="KW-0371">Homeobox</keyword>
<dbReference type="InterPro" id="IPR020479">
    <property type="entry name" value="HD_metazoa"/>
</dbReference>
<evidence type="ECO:0000256" key="3">
    <source>
        <dbReference type="ARBA" id="ARBA00023242"/>
    </source>
</evidence>
<dbReference type="AlphaFoldDB" id="A0A8C1JU66"/>
<dbReference type="InterPro" id="IPR042768">
    <property type="entry name" value="MNX1/Ceh-12"/>
</dbReference>
<dbReference type="GeneID" id="109090904"/>
<reference evidence="8" key="2">
    <citation type="submission" date="2025-05" db="UniProtKB">
        <authorList>
            <consortium name="Ensembl"/>
        </authorList>
    </citation>
    <scope>IDENTIFICATION</scope>
</reference>
<dbReference type="OrthoDB" id="6159439at2759"/>
<dbReference type="PROSITE" id="PS00027">
    <property type="entry name" value="HOMEOBOX_1"/>
    <property type="match status" value="1"/>
</dbReference>
<dbReference type="GO" id="GO:0048812">
    <property type="term" value="P:neuron projection morphogenesis"/>
    <property type="evidence" value="ECO:0007669"/>
    <property type="project" value="TreeGrafter"/>
</dbReference>
<feature type="compositionally biased region" description="Low complexity" evidence="6">
    <location>
        <begin position="282"/>
        <end position="293"/>
    </location>
</feature>
<dbReference type="PANTHER" id="PTHR24335">
    <property type="entry name" value="MOTOR NEURON AND PANCREAS HOMEOBOX PROTEIN"/>
    <property type="match status" value="1"/>
</dbReference>
<feature type="region of interest" description="Disordered" evidence="6">
    <location>
        <begin position="212"/>
        <end position="312"/>
    </location>
</feature>
<dbReference type="Ensembl" id="ENSCCRT00010039736.1">
    <property type="protein sequence ID" value="ENSCCRP00010036178.1"/>
    <property type="gene ID" value="ENSCCRG00010015463.1"/>
</dbReference>
<dbReference type="InterPro" id="IPR009057">
    <property type="entry name" value="Homeodomain-like_sf"/>
</dbReference>
<proteinExistence type="predicted"/>
<accession>A0A8C1JU66</accession>
<dbReference type="PANTHER" id="PTHR24335:SF4">
    <property type="entry name" value="EXTRA-EXTRA"/>
    <property type="match status" value="1"/>
</dbReference>
<dbReference type="InterPro" id="IPR017970">
    <property type="entry name" value="Homeobox_CS"/>
</dbReference>
<dbReference type="FunFam" id="1.10.10.60:FF:000332">
    <property type="entry name" value="Motor neuron and pancreas homeobox 2b"/>
    <property type="match status" value="1"/>
</dbReference>
<feature type="domain" description="Homeobox" evidence="7">
    <location>
        <begin position="151"/>
        <end position="211"/>
    </location>
</feature>
<dbReference type="InterPro" id="IPR001356">
    <property type="entry name" value="HD"/>
</dbReference>
<dbReference type="RefSeq" id="XP_042586868.1">
    <property type="nucleotide sequence ID" value="XM_042730934.1"/>
</dbReference>
<organism evidence="8 9">
    <name type="scientific">Cyprinus carpio</name>
    <name type="common">Common carp</name>
    <dbReference type="NCBI Taxonomy" id="7962"/>
    <lineage>
        <taxon>Eukaryota</taxon>
        <taxon>Metazoa</taxon>
        <taxon>Chordata</taxon>
        <taxon>Craniata</taxon>
        <taxon>Vertebrata</taxon>
        <taxon>Euteleostomi</taxon>
        <taxon>Actinopterygii</taxon>
        <taxon>Neopterygii</taxon>
        <taxon>Teleostei</taxon>
        <taxon>Ostariophysi</taxon>
        <taxon>Cypriniformes</taxon>
        <taxon>Cyprinidae</taxon>
        <taxon>Cyprininae</taxon>
        <taxon>Cyprinus</taxon>
    </lineage>
</organism>
<dbReference type="PRINTS" id="PR00024">
    <property type="entry name" value="HOMEOBOX"/>
</dbReference>
<reference evidence="10" key="1">
    <citation type="submission" date="2025-04" db="UniProtKB">
        <authorList>
            <consortium name="RefSeq"/>
        </authorList>
    </citation>
    <scope>IDENTIFICATION</scope>
    <source>
        <tissue evidence="10">Muscle</tissue>
    </source>
</reference>
<evidence type="ECO:0000256" key="6">
    <source>
        <dbReference type="SAM" id="MobiDB-lite"/>
    </source>
</evidence>
<dbReference type="Gene3D" id="1.10.10.60">
    <property type="entry name" value="Homeodomain-like"/>
    <property type="match status" value="1"/>
</dbReference>
<evidence type="ECO:0000313" key="9">
    <source>
        <dbReference type="Proteomes" id="UP000694427"/>
    </source>
</evidence>
<dbReference type="SUPFAM" id="SSF46689">
    <property type="entry name" value="Homeodomain-like"/>
    <property type="match status" value="1"/>
</dbReference>
<dbReference type="Ensembl" id="ENSCCRT00020084280.1">
    <property type="protein sequence ID" value="ENSCCRP00020076884.1"/>
    <property type="gene ID" value="ENSCCRG00020035779.1"/>
</dbReference>
<protein>
    <submittedName>
        <fullName evidence="8">Motor neuron and pancreas homeobox 2a</fullName>
    </submittedName>
    <submittedName>
        <fullName evidence="10">Motor neuron and pancreas homeobox protein 1-like</fullName>
    </submittedName>
</protein>
<keyword evidence="3 4" id="KW-0539">Nucleus</keyword>
<evidence type="ECO:0000256" key="4">
    <source>
        <dbReference type="PROSITE-ProRule" id="PRU00108"/>
    </source>
</evidence>
<feature type="compositionally biased region" description="Acidic residues" evidence="6">
    <location>
        <begin position="245"/>
        <end position="261"/>
    </location>
</feature>
<dbReference type="GO" id="GO:0005634">
    <property type="term" value="C:nucleus"/>
    <property type="evidence" value="ECO:0007669"/>
    <property type="project" value="UniProtKB-SubCell"/>
</dbReference>
<sequence length="312" mass="34813">MDKSRNFRIDALLSASSPRMVREDSPGLCTDGTDIEPATCKRTENSPPRAFQLQAGVMHKPGMLNISHPGLMSLSQGSIMPGMYPSPMYSIAALGAQHPTFAYSGFAHPYPEHLKAAAVAGSFPLEHWLRAGLIMPRLADYSGAPQSGLIGKCRRPRTAFTSQQLLELENQFKLNKYLSRPKRFEVATSLMLTETQVKIWFQNRRMKWKRSRKAKEQAAQLETDGCKSGKRETKPKDLTRCSAHDDDEDLDAEEEDDEEEEEFRKAINAGVGLPHPSDFLQHSSALSYSSHGSYSDDDLEEIRGDGKIRLGL</sequence>
<dbReference type="Pfam" id="PF00046">
    <property type="entry name" value="Homeodomain"/>
    <property type="match status" value="1"/>
</dbReference>